<dbReference type="PANTHER" id="PTHR23290">
    <property type="entry name" value="RRNA N6-ADENOSINE-METHYLTRANSFERASE METTL5"/>
    <property type="match status" value="1"/>
</dbReference>
<dbReference type="EMBL" id="PVZC01000004">
    <property type="protein sequence ID" value="PRX98535.1"/>
    <property type="molecule type" value="Genomic_DNA"/>
</dbReference>
<feature type="domain" description="N(4)-bis(aminopropyl)spermidine synthase C-terminal" evidence="2">
    <location>
        <begin position="152"/>
        <end position="332"/>
    </location>
</feature>
<dbReference type="AlphaFoldDB" id="A0A2T0Q408"/>
<sequence length="583" mass="61663">MSESTQPAGTAPVPAPSPEPPPSRTPPVQPPDAPASSRTEPFAAAPGLPDALAALLAAESVHAARWYPVLRALAEEWRTVGELVRASALSRRGVERLLDALGGELEHDGERVRIRPAAAGRYLGLPAEWAGDPARLSPERHAAELAELERLVAGAPPPLRRLDHVAATPETALRRALLLAGRYELAGAHLLCVGDHDLTSLAATLLHPGLSASVVDVDDRVLGYIESSAARLGLPVRCYYADLRHRLPQALAGGADLAFTDPPYTREGVELFVRRALGGLRDARQRPVLLAYGASEATPGLVQPVQETLARLGLVTEAIWPDFNRYDGAEAIGAASDLYLLRGTLRWRPAQGRRGAGPAECAPSRIYTHGPQSLEAPGGDGAAPAPSRSATREAVGDWLAEAAAARGGRRVPLVDWTAPPAARGGAAAVDLLDAAPGALPRALLTAGADTVYAFVPDDAHELRRRPAQRRLAALLDPWFTLRILRGTPTPRLAVVAAHRVPPDSPERALLARCAQAPFAPLGSALREALIAVEAEQGRTVSKREARLRVAAAAPWLSGHALADLPAHRLSRLPSVAEELLDGR</sequence>
<feature type="region of interest" description="Disordered" evidence="1">
    <location>
        <begin position="1"/>
        <end position="44"/>
    </location>
</feature>
<evidence type="ECO:0000313" key="3">
    <source>
        <dbReference type="EMBL" id="PRX98535.1"/>
    </source>
</evidence>
<evidence type="ECO:0000256" key="1">
    <source>
        <dbReference type="SAM" id="MobiDB-lite"/>
    </source>
</evidence>
<dbReference type="SUPFAM" id="SSF53335">
    <property type="entry name" value="S-adenosyl-L-methionine-dependent methyltransferases"/>
    <property type="match status" value="1"/>
</dbReference>
<dbReference type="Pfam" id="PF01861">
    <property type="entry name" value="BpsA_C"/>
    <property type="match status" value="1"/>
</dbReference>
<evidence type="ECO:0000313" key="4">
    <source>
        <dbReference type="Proteomes" id="UP000237846"/>
    </source>
</evidence>
<dbReference type="Proteomes" id="UP000237846">
    <property type="component" value="Unassembled WGS sequence"/>
</dbReference>
<comment type="caution">
    <text evidence="3">The sequence shown here is derived from an EMBL/GenBank/DDBJ whole genome shotgun (WGS) entry which is preliminary data.</text>
</comment>
<dbReference type="Gene3D" id="3.40.50.150">
    <property type="entry name" value="Vaccinia Virus protein VP39"/>
    <property type="match status" value="1"/>
</dbReference>
<dbReference type="GO" id="GO:0016740">
    <property type="term" value="F:transferase activity"/>
    <property type="evidence" value="ECO:0007669"/>
    <property type="project" value="TreeGrafter"/>
</dbReference>
<dbReference type="InterPro" id="IPR029063">
    <property type="entry name" value="SAM-dependent_MTases_sf"/>
</dbReference>
<feature type="region of interest" description="Disordered" evidence="1">
    <location>
        <begin position="367"/>
        <end position="391"/>
    </location>
</feature>
<proteinExistence type="predicted"/>
<accession>A0A2T0Q408</accession>
<dbReference type="OrthoDB" id="7593728at2"/>
<feature type="compositionally biased region" description="Pro residues" evidence="1">
    <location>
        <begin position="13"/>
        <end position="33"/>
    </location>
</feature>
<name>A0A2T0Q408_9ACTN</name>
<dbReference type="GO" id="GO:0006596">
    <property type="term" value="P:polyamine biosynthetic process"/>
    <property type="evidence" value="ECO:0007669"/>
    <property type="project" value="TreeGrafter"/>
</dbReference>
<dbReference type="InterPro" id="IPR051720">
    <property type="entry name" value="rRNA_MeTrfase/Polyamine_Synth"/>
</dbReference>
<evidence type="ECO:0000259" key="2">
    <source>
        <dbReference type="Pfam" id="PF01861"/>
    </source>
</evidence>
<dbReference type="RefSeq" id="WP_106245748.1">
    <property type="nucleotide sequence ID" value="NZ_PVZC01000004.1"/>
</dbReference>
<reference evidence="3 4" key="1">
    <citation type="submission" date="2018-03" db="EMBL/GenBank/DDBJ databases">
        <title>Genomic Encyclopedia of Archaeal and Bacterial Type Strains, Phase II (KMG-II): from individual species to whole genera.</title>
        <authorList>
            <person name="Goeker M."/>
        </authorList>
    </citation>
    <scope>NUCLEOTIDE SEQUENCE [LARGE SCALE GENOMIC DNA]</scope>
    <source>
        <strain evidence="3 4">DSM 45601</strain>
    </source>
</reference>
<organism evidence="3 4">
    <name type="scientific">Allonocardiopsis opalescens</name>
    <dbReference type="NCBI Taxonomy" id="1144618"/>
    <lineage>
        <taxon>Bacteria</taxon>
        <taxon>Bacillati</taxon>
        <taxon>Actinomycetota</taxon>
        <taxon>Actinomycetes</taxon>
        <taxon>Streptosporangiales</taxon>
        <taxon>Allonocardiopsis</taxon>
    </lineage>
</organism>
<dbReference type="InterPro" id="IPR002723">
    <property type="entry name" value="BpsA_C"/>
</dbReference>
<keyword evidence="4" id="KW-1185">Reference proteome</keyword>
<protein>
    <submittedName>
        <fullName evidence="3">Uncharacterized protein DUF43</fullName>
    </submittedName>
</protein>
<gene>
    <name evidence="3" type="ORF">CLV72_104112</name>
</gene>
<dbReference type="PANTHER" id="PTHR23290:SF0">
    <property type="entry name" value="RRNA N6-ADENOSINE-METHYLTRANSFERASE METTL5"/>
    <property type="match status" value="1"/>
</dbReference>